<dbReference type="InterPro" id="IPR005533">
    <property type="entry name" value="AMOP_dom"/>
</dbReference>
<evidence type="ECO:0000256" key="1">
    <source>
        <dbReference type="ARBA" id="ARBA00004370"/>
    </source>
</evidence>
<dbReference type="InterPro" id="IPR035976">
    <property type="entry name" value="Sushi/SCR/CCP_sf"/>
</dbReference>
<gene>
    <name evidence="13" type="primary">107362582</name>
</gene>
<evidence type="ECO:0000256" key="2">
    <source>
        <dbReference type="ARBA" id="ARBA00022692"/>
    </source>
</evidence>
<evidence type="ECO:0000256" key="3">
    <source>
        <dbReference type="ARBA" id="ARBA00022989"/>
    </source>
</evidence>
<dbReference type="PROSITE" id="PS51220">
    <property type="entry name" value="NIDO"/>
    <property type="match status" value="1"/>
</dbReference>
<dbReference type="Pfam" id="PF00084">
    <property type="entry name" value="Sushi"/>
    <property type="match status" value="1"/>
</dbReference>
<dbReference type="Gene3D" id="2.10.70.10">
    <property type="entry name" value="Complement Module, domain 1"/>
    <property type="match status" value="1"/>
</dbReference>
<keyword evidence="4 7" id="KW-0472">Membrane</keyword>
<dbReference type="OrthoDB" id="6406881at2759"/>
<evidence type="ECO:0000256" key="7">
    <source>
        <dbReference type="SAM" id="Phobius"/>
    </source>
</evidence>
<dbReference type="InterPro" id="IPR051495">
    <property type="entry name" value="Epithelial_Barrier/Signaling"/>
</dbReference>
<dbReference type="Pfam" id="PF03782">
    <property type="entry name" value="AMOP"/>
    <property type="match status" value="1"/>
</dbReference>
<dbReference type="SMART" id="SM00032">
    <property type="entry name" value="CCP"/>
    <property type="match status" value="1"/>
</dbReference>
<dbReference type="HOGENOM" id="CLU_003648_1_0_1"/>
<dbReference type="EMBL" id="CAEY01001960">
    <property type="status" value="NOT_ANNOTATED_CDS"/>
    <property type="molecule type" value="Genomic_DNA"/>
</dbReference>
<reference evidence="14" key="1">
    <citation type="submission" date="2011-08" db="EMBL/GenBank/DDBJ databases">
        <authorList>
            <person name="Rombauts S."/>
        </authorList>
    </citation>
    <scope>NUCLEOTIDE SEQUENCE</scope>
    <source>
        <strain evidence="14">London</strain>
    </source>
</reference>
<dbReference type="InterPro" id="IPR013783">
    <property type="entry name" value="Ig-like_fold"/>
</dbReference>
<keyword evidence="2 7" id="KW-0812">Transmembrane</keyword>
<dbReference type="SUPFAM" id="SSF81296">
    <property type="entry name" value="E set domains"/>
    <property type="match status" value="1"/>
</dbReference>
<dbReference type="Pfam" id="PF06119">
    <property type="entry name" value="NIDO"/>
    <property type="match status" value="1"/>
</dbReference>
<dbReference type="eggNOG" id="KOG4291">
    <property type="taxonomic scope" value="Eukaryota"/>
</dbReference>
<feature type="domain" description="AMOP" evidence="9">
    <location>
        <begin position="539"/>
        <end position="692"/>
    </location>
</feature>
<keyword evidence="6" id="KW-0768">Sushi</keyword>
<protein>
    <recommendedName>
        <fullName evidence="15">Sushi domain-containing protein</fullName>
    </recommendedName>
</protein>
<dbReference type="Pfam" id="PF00094">
    <property type="entry name" value="VWD"/>
    <property type="match status" value="1"/>
</dbReference>
<dbReference type="GO" id="GO:0016020">
    <property type="term" value="C:membrane"/>
    <property type="evidence" value="ECO:0007669"/>
    <property type="project" value="UniProtKB-SubCell"/>
</dbReference>
<comment type="subcellular location">
    <subcellularLocation>
        <location evidence="1">Membrane</location>
    </subcellularLocation>
</comment>
<evidence type="ECO:0000256" key="4">
    <source>
        <dbReference type="ARBA" id="ARBA00023136"/>
    </source>
</evidence>
<evidence type="ECO:0000313" key="13">
    <source>
        <dbReference type="EnsemblMetazoa" id="tetur08g07660.1"/>
    </source>
</evidence>
<dbReference type="InterPro" id="IPR014756">
    <property type="entry name" value="Ig_E-set"/>
</dbReference>
<dbReference type="PROSITE" id="PS50856">
    <property type="entry name" value="AMOP"/>
    <property type="match status" value="1"/>
</dbReference>
<dbReference type="InterPro" id="IPR003886">
    <property type="entry name" value="NIDO_dom"/>
</dbReference>
<evidence type="ECO:0000259" key="10">
    <source>
        <dbReference type="PROSITE" id="PS50923"/>
    </source>
</evidence>
<dbReference type="Pfam" id="PF23263">
    <property type="entry name" value="C8-3_MUC4"/>
    <property type="match status" value="1"/>
</dbReference>
<dbReference type="InterPro" id="IPR001846">
    <property type="entry name" value="VWF_type-D"/>
</dbReference>
<dbReference type="Pfam" id="PF01833">
    <property type="entry name" value="TIG"/>
    <property type="match status" value="1"/>
</dbReference>
<dbReference type="InterPro" id="IPR002909">
    <property type="entry name" value="IPT_dom"/>
</dbReference>
<comment type="caution">
    <text evidence="6">Lacks conserved residue(s) required for the propagation of feature annotation.</text>
</comment>
<dbReference type="PROSITE" id="PS50923">
    <property type="entry name" value="SUSHI"/>
    <property type="match status" value="1"/>
</dbReference>
<reference evidence="13" key="2">
    <citation type="submission" date="2015-06" db="UniProtKB">
        <authorList>
            <consortium name="EnsemblMetazoa"/>
        </authorList>
    </citation>
    <scope>IDENTIFICATION</scope>
</reference>
<feature type="domain" description="Sushi" evidence="10">
    <location>
        <begin position="1006"/>
        <end position="1064"/>
    </location>
</feature>
<dbReference type="InterPro" id="IPR000436">
    <property type="entry name" value="Sushi_SCR_CCP_dom"/>
</dbReference>
<dbReference type="SMART" id="SM00539">
    <property type="entry name" value="NIDO"/>
    <property type="match status" value="1"/>
</dbReference>
<organism evidence="13 14">
    <name type="scientific">Tetranychus urticae</name>
    <name type="common">Two-spotted spider mite</name>
    <dbReference type="NCBI Taxonomy" id="32264"/>
    <lineage>
        <taxon>Eukaryota</taxon>
        <taxon>Metazoa</taxon>
        <taxon>Ecdysozoa</taxon>
        <taxon>Arthropoda</taxon>
        <taxon>Chelicerata</taxon>
        <taxon>Arachnida</taxon>
        <taxon>Acari</taxon>
        <taxon>Acariformes</taxon>
        <taxon>Trombidiformes</taxon>
        <taxon>Prostigmata</taxon>
        <taxon>Eleutherengona</taxon>
        <taxon>Raphignathae</taxon>
        <taxon>Tetranychoidea</taxon>
        <taxon>Tetranychidae</taxon>
        <taxon>Tetranychus</taxon>
    </lineage>
</organism>
<dbReference type="Proteomes" id="UP000015104">
    <property type="component" value="Unassembled WGS sequence"/>
</dbReference>
<dbReference type="KEGG" id="tut:107362582"/>
<feature type="domain" description="NIDO" evidence="11">
    <location>
        <begin position="141"/>
        <end position="299"/>
    </location>
</feature>
<evidence type="ECO:0000259" key="11">
    <source>
        <dbReference type="PROSITE" id="PS51220"/>
    </source>
</evidence>
<proteinExistence type="predicted"/>
<keyword evidence="8" id="KW-0732">Signal</keyword>
<evidence type="ECO:0000256" key="5">
    <source>
        <dbReference type="ARBA" id="ARBA00023157"/>
    </source>
</evidence>
<dbReference type="OMA" id="FYYWRRM"/>
<accession>T1KCH7</accession>
<dbReference type="PROSITE" id="PS51233">
    <property type="entry name" value="VWFD"/>
    <property type="match status" value="1"/>
</dbReference>
<sequence length="1153" mass="132666">MLTRLIIFILAIGLVEKTVGQSSYDQRGTYYGNVFPGSPAKFTPIMTPELQEQRRQLMYPYNLTYILDINQNKPIHDQPLTFRLPFFGFEFNYAYIQMNGHLAFNKGLLSYRFPLKFPMQPTDPLSEEDPSMIAIWFAQQDIPGQTEIPNAGVYLQLVVMEQETNTTLRDRLILDFREGMIGAADFTPKFAMIITWKNMTFVARREEKPLKTNTYQMVVATDEMRTYVMFNYEKIDWITSKDNYDGLKGPPAFIGFNAGNTTRAFEYKPYSQEPRVSVMTQRGYGNGLEGRYFFQVDEEIWPGCCINKDLNPNLKDRLPLTFFPRWGHMLGGTLVNVTGPCFEPDDIITCNFDNQVAKGIYRDSNHATCISPPVFYHGYIDLSITVQGKTIFLGRYYVQPPDIADDAVVVLDDMDRQENPEKLVIKWKSERLAWYPDASVSISLWGYREISDLYPKLTYIDTLEEGVRLGSQRIELLTEKYRDRVNHGLTDMLFGFIAINLTNPTILGKQITQSPIIWSRAMPLAWYFRRQWERVYGLNGRWKTNLCNDWYEKEQYGDAFATTVFRCPCTRSQADLDRGRFSPDLECNIQDRKCEIFHKGAQHCVVTGRPSIGGSGQTCCYDDYMELIQTADTMYGGRPSRAFVYGKHPFKMRMMIPVLSTYLHDVMPFFVCCKWQPEEDDSDTCQKYNYWRTSQDCSSYQAPGIASVYGDPHFVTFDNHSYTFNGKGEFVLARVDDPSAKIEVQARFEQVPRKLRIDQNINATYLTAIAARDNQSATVEFRIRPKAARWRYQMYCIVDKEYVFFWDSSLRVQNFRGVTLYQPADIRNMSHIIAMFDSGAGVEVMTNGGAMTVHVYLPPLFQNKTYGLLGFYSGDKFDDLMLPNGAGRVSISGTMEDLHTRFGKSWRVAEGSDKIGVGHSLFWHDAFSFAAYDDLNFVPEFRLPPDELRLPDNKMHLEAEMKSICADSVTCRYDYIMTLDPDFAKVSKTHETWAHELQLAANATVRRCPALPKPRHGRKTENKYYPGITVRFACDDGYRLVGHEYRWCRPDGLWSWGYEATCISTGSYAGFLSLYIFGVIIPIILILTCCICCLMRSNRRGYDHYTGEPGIQPVFNEFNSKMYQSKNQPRESQVMTSKPVASIPTQAIEAEIN</sequence>
<feature type="transmembrane region" description="Helical" evidence="7">
    <location>
        <begin position="1072"/>
        <end position="1095"/>
    </location>
</feature>
<dbReference type="EnsemblMetazoa" id="tetur08g07660.1">
    <property type="protein sequence ID" value="tetur08g07660.1"/>
    <property type="gene ID" value="tetur08g07660"/>
</dbReference>
<evidence type="ECO:0008006" key="15">
    <source>
        <dbReference type="Google" id="ProtNLM"/>
    </source>
</evidence>
<keyword evidence="14" id="KW-1185">Reference proteome</keyword>
<feature type="signal peptide" evidence="8">
    <location>
        <begin position="1"/>
        <end position="20"/>
    </location>
</feature>
<dbReference type="SMART" id="SM00216">
    <property type="entry name" value="VWD"/>
    <property type="match status" value="1"/>
</dbReference>
<dbReference type="CDD" id="cd00033">
    <property type="entry name" value="CCP"/>
    <property type="match status" value="1"/>
</dbReference>
<evidence type="ECO:0000313" key="14">
    <source>
        <dbReference type="Proteomes" id="UP000015104"/>
    </source>
</evidence>
<evidence type="ECO:0000259" key="9">
    <source>
        <dbReference type="PROSITE" id="PS50856"/>
    </source>
</evidence>
<dbReference type="InterPro" id="IPR056619">
    <property type="entry name" value="C8-3_MUC4"/>
</dbReference>
<dbReference type="STRING" id="32264.T1KCH7"/>
<dbReference type="GO" id="GO:0007160">
    <property type="term" value="P:cell-matrix adhesion"/>
    <property type="evidence" value="ECO:0007669"/>
    <property type="project" value="InterPro"/>
</dbReference>
<keyword evidence="3 7" id="KW-1133">Transmembrane helix</keyword>
<dbReference type="Gene3D" id="2.60.40.10">
    <property type="entry name" value="Immunoglobulins"/>
    <property type="match status" value="1"/>
</dbReference>
<name>T1KCH7_TETUR</name>
<dbReference type="SUPFAM" id="SSF57535">
    <property type="entry name" value="Complement control module/SCR domain"/>
    <property type="match status" value="1"/>
</dbReference>
<dbReference type="AlphaFoldDB" id="T1KCH7"/>
<feature type="domain" description="VWFD" evidence="12">
    <location>
        <begin position="704"/>
        <end position="914"/>
    </location>
</feature>
<feature type="chain" id="PRO_5004591475" description="Sushi domain-containing protein" evidence="8">
    <location>
        <begin position="21"/>
        <end position="1153"/>
    </location>
</feature>
<dbReference type="PANTHER" id="PTHR13802">
    <property type="entry name" value="MUCIN 4-RELATED"/>
    <property type="match status" value="1"/>
</dbReference>
<dbReference type="SMART" id="SM00723">
    <property type="entry name" value="AMOP"/>
    <property type="match status" value="1"/>
</dbReference>
<evidence type="ECO:0000256" key="8">
    <source>
        <dbReference type="SAM" id="SignalP"/>
    </source>
</evidence>
<evidence type="ECO:0000259" key="12">
    <source>
        <dbReference type="PROSITE" id="PS51233"/>
    </source>
</evidence>
<keyword evidence="5" id="KW-1015">Disulfide bond</keyword>
<dbReference type="PANTHER" id="PTHR13802:SF52">
    <property type="entry name" value="MUCIN-4"/>
    <property type="match status" value="1"/>
</dbReference>
<evidence type="ECO:0000256" key="6">
    <source>
        <dbReference type="PROSITE-ProRule" id="PRU00302"/>
    </source>
</evidence>